<accession>A0ABR7CLJ9</accession>
<protein>
    <submittedName>
        <fullName evidence="6">Response regulator transcription factor</fullName>
    </submittedName>
</protein>
<evidence type="ECO:0000313" key="6">
    <source>
        <dbReference type="EMBL" id="MBC5616538.1"/>
    </source>
</evidence>
<reference evidence="6 7" key="1">
    <citation type="submission" date="2020-08" db="EMBL/GenBank/DDBJ databases">
        <title>Genome public.</title>
        <authorList>
            <person name="Liu C."/>
            <person name="Sun Q."/>
        </authorList>
    </citation>
    <scope>NUCLEOTIDE SEQUENCE [LARGE SCALE GENOMIC DNA]</scope>
    <source>
        <strain evidence="6 7">New-7</strain>
    </source>
</reference>
<dbReference type="Pfam" id="PF00072">
    <property type="entry name" value="Response_reg"/>
    <property type="match status" value="1"/>
</dbReference>
<dbReference type="PANTHER" id="PTHR43214">
    <property type="entry name" value="TWO-COMPONENT RESPONSE REGULATOR"/>
    <property type="match status" value="1"/>
</dbReference>
<dbReference type="RefSeq" id="WP_101573658.1">
    <property type="nucleotide sequence ID" value="NZ_JACOOK010000002.1"/>
</dbReference>
<dbReference type="Gene3D" id="3.40.50.2300">
    <property type="match status" value="1"/>
</dbReference>
<dbReference type="Pfam" id="PF00196">
    <property type="entry name" value="GerE"/>
    <property type="match status" value="1"/>
</dbReference>
<dbReference type="PROSITE" id="PS50110">
    <property type="entry name" value="RESPONSE_REGULATORY"/>
    <property type="match status" value="1"/>
</dbReference>
<proteinExistence type="predicted"/>
<evidence type="ECO:0000256" key="3">
    <source>
        <dbReference type="PROSITE-ProRule" id="PRU00169"/>
    </source>
</evidence>
<dbReference type="InterPro" id="IPR039420">
    <property type="entry name" value="WalR-like"/>
</dbReference>
<organism evidence="6 7">
    <name type="scientific">Alistipes hominis</name>
    <dbReference type="NCBI Taxonomy" id="2763015"/>
    <lineage>
        <taxon>Bacteria</taxon>
        <taxon>Pseudomonadati</taxon>
        <taxon>Bacteroidota</taxon>
        <taxon>Bacteroidia</taxon>
        <taxon>Bacteroidales</taxon>
        <taxon>Rikenellaceae</taxon>
        <taxon>Alistipes</taxon>
    </lineage>
</organism>
<dbReference type="InterPro" id="IPR058245">
    <property type="entry name" value="NreC/VraR/RcsB-like_REC"/>
</dbReference>
<dbReference type="SMART" id="SM00448">
    <property type="entry name" value="REC"/>
    <property type="match status" value="1"/>
</dbReference>
<evidence type="ECO:0000259" key="4">
    <source>
        <dbReference type="PROSITE" id="PS50043"/>
    </source>
</evidence>
<keyword evidence="2" id="KW-0238">DNA-binding</keyword>
<name>A0ABR7CLJ9_9BACT</name>
<feature type="modified residue" description="4-aspartylphosphate" evidence="3">
    <location>
        <position position="57"/>
    </location>
</feature>
<dbReference type="PRINTS" id="PR00038">
    <property type="entry name" value="HTHLUXR"/>
</dbReference>
<keyword evidence="1 3" id="KW-0597">Phosphoprotein</keyword>
<comment type="caution">
    <text evidence="6">The sequence shown here is derived from an EMBL/GenBank/DDBJ whole genome shotgun (WGS) entry which is preliminary data.</text>
</comment>
<dbReference type="CDD" id="cd06170">
    <property type="entry name" value="LuxR_C_like"/>
    <property type="match status" value="1"/>
</dbReference>
<evidence type="ECO:0000256" key="2">
    <source>
        <dbReference type="ARBA" id="ARBA00023125"/>
    </source>
</evidence>
<dbReference type="PANTHER" id="PTHR43214:SF43">
    <property type="entry name" value="TWO-COMPONENT RESPONSE REGULATOR"/>
    <property type="match status" value="1"/>
</dbReference>
<dbReference type="Proteomes" id="UP000636891">
    <property type="component" value="Unassembled WGS sequence"/>
</dbReference>
<dbReference type="SUPFAM" id="SSF52172">
    <property type="entry name" value="CheY-like"/>
    <property type="match status" value="1"/>
</dbReference>
<sequence>MERTCKIVLADDHTLFRNGLKTLLSGIRNFEVTGEASDGCELLELLGRETPDVVLLDIEMPKMNGIVAAEEALKRWPDLRIITLSMYGDEDYYFKMVSLGVKGFILKNSEIKDVVAAIETVVDGGSFFSQELLFNLVSNLKSTPSSVPEDSPEQLSQRESEILLHICRGESNNEIADALFISKRTVDKHRSNILAKTGCRNTANLVVYAIKHNLVEI</sequence>
<keyword evidence="7" id="KW-1185">Reference proteome</keyword>
<feature type="domain" description="Response regulatory" evidence="5">
    <location>
        <begin position="6"/>
        <end position="122"/>
    </location>
</feature>
<evidence type="ECO:0000256" key="1">
    <source>
        <dbReference type="ARBA" id="ARBA00022553"/>
    </source>
</evidence>
<dbReference type="CDD" id="cd17535">
    <property type="entry name" value="REC_NarL-like"/>
    <property type="match status" value="1"/>
</dbReference>
<gene>
    <name evidence="6" type="ORF">H8S08_05820</name>
</gene>
<dbReference type="PROSITE" id="PS00622">
    <property type="entry name" value="HTH_LUXR_1"/>
    <property type="match status" value="1"/>
</dbReference>
<dbReference type="InterPro" id="IPR001789">
    <property type="entry name" value="Sig_transdc_resp-reg_receiver"/>
</dbReference>
<evidence type="ECO:0000313" key="7">
    <source>
        <dbReference type="Proteomes" id="UP000636891"/>
    </source>
</evidence>
<dbReference type="InterPro" id="IPR011006">
    <property type="entry name" value="CheY-like_superfamily"/>
</dbReference>
<dbReference type="InterPro" id="IPR016032">
    <property type="entry name" value="Sig_transdc_resp-reg_C-effctor"/>
</dbReference>
<dbReference type="EMBL" id="JACOOK010000002">
    <property type="protein sequence ID" value="MBC5616538.1"/>
    <property type="molecule type" value="Genomic_DNA"/>
</dbReference>
<dbReference type="SMART" id="SM00421">
    <property type="entry name" value="HTH_LUXR"/>
    <property type="match status" value="1"/>
</dbReference>
<evidence type="ECO:0000259" key="5">
    <source>
        <dbReference type="PROSITE" id="PS50110"/>
    </source>
</evidence>
<dbReference type="PROSITE" id="PS50043">
    <property type="entry name" value="HTH_LUXR_2"/>
    <property type="match status" value="1"/>
</dbReference>
<feature type="domain" description="HTH luxR-type" evidence="4">
    <location>
        <begin position="148"/>
        <end position="213"/>
    </location>
</feature>
<dbReference type="SUPFAM" id="SSF46894">
    <property type="entry name" value="C-terminal effector domain of the bipartite response regulators"/>
    <property type="match status" value="1"/>
</dbReference>
<dbReference type="InterPro" id="IPR000792">
    <property type="entry name" value="Tscrpt_reg_LuxR_C"/>
</dbReference>